<protein>
    <submittedName>
        <fullName evidence="1">PFS2</fullName>
    </submittedName>
</protein>
<dbReference type="Proteomes" id="UP000742417">
    <property type="component" value="Unassembled WGS sequence"/>
</dbReference>
<accession>A0ACB7FVR7</accession>
<feature type="non-terminal residue" evidence="1">
    <location>
        <position position="1"/>
    </location>
</feature>
<gene>
    <name evidence="1" type="primary">PFS2</name>
    <name evidence="1" type="ORF">GWM34_00633</name>
</gene>
<comment type="caution">
    <text evidence="1">The sequence shown here is derived from an EMBL/GenBank/DDBJ whole genome shotgun (WGS) entry which is preliminary data.</text>
</comment>
<organism evidence="1 2">
    <name type="scientific">Candida africana</name>
    <dbReference type="NCBI Taxonomy" id="241526"/>
    <lineage>
        <taxon>Eukaryota</taxon>
        <taxon>Fungi</taxon>
        <taxon>Dikarya</taxon>
        <taxon>Ascomycota</taxon>
        <taxon>Saccharomycotina</taxon>
        <taxon>Pichiomycetes</taxon>
        <taxon>Debaryomycetaceae</taxon>
        <taxon>Candida/Lodderomyces clade</taxon>
        <taxon>Candida</taxon>
    </lineage>
</organism>
<evidence type="ECO:0000313" key="2">
    <source>
        <dbReference type="Proteomes" id="UP000742417"/>
    </source>
</evidence>
<evidence type="ECO:0000313" key="1">
    <source>
        <dbReference type="EMBL" id="KAG8204828.1"/>
    </source>
</evidence>
<sequence length="543" mass="61037">MYRSHNNNNNYHSRNDGSNGRINKPRDPKLQDKYVAYQQNIEQQLASQEKKQAYRRITDHGNNMGRWYIEKSLGLTNRSQQAIGTIRPESSYLIDLLPSLAYSSSFNLNRRNNKNNLAVLDLQTKFVHLSSNKVKHTINTVKWTPEGRRLLVASHSGEFTLWNGMTFNFETIMQAHESPILTMKYSNHDEWLLSGDQNGTVKYWQPNFNNVNNISAHANGVRDIAFSPNDLKFLTCGDDSAIKIWNFNNGKEERTLSGHHWEVKSADWHPNLGLIVSGSKDNLVKLWDPRLANCVSTLHGFKHTVNKTRFQPNGTARLLASVSRDRSCRIFDLRTMKDMLVIRDSETDLSCVAWHPIHASMVTTAAYNGSISNFLLDSYIPDSNESVPKRSNNNSNLSTNTNNTIDAVQKIPYAHEKAIHAVEYHPLGHLLCTAGSDKTARFWSRARPNDPMAWKDAVYTDSKAGAWYYSVNNNVNAVMEDPNAVKNEDDETANNDDPLSNSGRRRGVGASALGGATGSVPGLRSRNETPNNGSYAIPGLRGF</sequence>
<keyword evidence="2" id="KW-1185">Reference proteome</keyword>
<name>A0ACB7FVR7_9ASCO</name>
<dbReference type="EMBL" id="JAENJO010000001">
    <property type="protein sequence ID" value="KAG8204828.1"/>
    <property type="molecule type" value="Genomic_DNA"/>
</dbReference>
<reference evidence="1" key="1">
    <citation type="submission" date="2020-12" db="EMBL/GenBank/DDBJ databases">
        <title>Draft Genome of Candida africana.</title>
        <authorList>
            <person name="Ayanbimpe G.M."/>
            <person name="Enweani I.B."/>
            <person name="Aguiyi J.C."/>
            <person name="Nnadi U.P."/>
            <person name="Izam Y."/>
            <person name="Ubani A."/>
            <person name="Ngene A.C."/>
        </authorList>
    </citation>
    <scope>NUCLEOTIDE SEQUENCE</scope>
    <source>
        <strain evidence="1">CEC4854</strain>
    </source>
</reference>
<proteinExistence type="predicted"/>